<accession>K9GDM2</accession>
<dbReference type="EMBL" id="AKCT01000206">
    <property type="protein sequence ID" value="EKV11351.1"/>
    <property type="molecule type" value="Genomic_DNA"/>
</dbReference>
<keyword evidence="4" id="KW-1185">Reference proteome</keyword>
<dbReference type="Proteomes" id="UP000009882">
    <property type="component" value="Unassembled WGS sequence"/>
</dbReference>
<dbReference type="InParanoid" id="K9GDM2"/>
<dbReference type="EMBL" id="AKCT01000193">
    <property type="protein sequence ID" value="EKV11901.1"/>
    <property type="molecule type" value="Genomic_DNA"/>
</dbReference>
<dbReference type="InterPro" id="IPR036397">
    <property type="entry name" value="RNaseH_sf"/>
</dbReference>
<dbReference type="PANTHER" id="PTHR23022">
    <property type="entry name" value="TRANSPOSABLE ELEMENT-RELATED"/>
    <property type="match status" value="1"/>
</dbReference>
<dbReference type="GO" id="GO:0015074">
    <property type="term" value="P:DNA integration"/>
    <property type="evidence" value="ECO:0007669"/>
    <property type="project" value="InterPro"/>
</dbReference>
<sequence>MGNLDRKLQRWNWLERDTAIQVLTLDSIDWSKQRIADYLGITRNQVRWAIARGTPTPRKPPGRVPKLIRSEVDDIITFITTNEINRRLSYEKLINILSLNISVDTLRRTLASRGYNRRVALGRPDIKEKNLLERLTWARAHVNWTRDDWCRIIWTDETWVTPGYHRKVRVTRRADEERHPDCLRPRRRKCGGWMFWASFLGLEKGPSLF</sequence>
<protein>
    <recommendedName>
        <fullName evidence="1">Transposase Tc1-like domain-containing protein</fullName>
    </recommendedName>
</protein>
<organism evidence="2 4">
    <name type="scientific">Penicillium digitatum (strain PHI26 / CECT 20796)</name>
    <name type="common">Green mold</name>
    <dbReference type="NCBI Taxonomy" id="1170229"/>
    <lineage>
        <taxon>Eukaryota</taxon>
        <taxon>Fungi</taxon>
        <taxon>Dikarya</taxon>
        <taxon>Ascomycota</taxon>
        <taxon>Pezizomycotina</taxon>
        <taxon>Eurotiomycetes</taxon>
        <taxon>Eurotiomycetidae</taxon>
        <taxon>Eurotiales</taxon>
        <taxon>Aspergillaceae</taxon>
        <taxon>Penicillium</taxon>
    </lineage>
</organism>
<evidence type="ECO:0000259" key="1">
    <source>
        <dbReference type="Pfam" id="PF01498"/>
    </source>
</evidence>
<dbReference type="PANTHER" id="PTHR23022:SF119">
    <property type="entry name" value="TC1-LIKE TRANSPOSASE DDE DOMAIN-CONTAINING PROTEIN"/>
    <property type="match status" value="1"/>
</dbReference>
<reference evidence="2" key="2">
    <citation type="submission" date="2012-05" db="EMBL/GenBank/DDBJ databases">
        <title>The genome sequence of the necrotrophic fungus Penicillium digitatum, the main postharvest pathogen of citrus.</title>
        <authorList>
            <person name="Marcet-Houben M."/>
            <person name="Gabaldon T."/>
            <person name="Ballester A.-R."/>
            <person name="Harries E."/>
            <person name="Marcos J.F."/>
            <person name="Gonzalez-Candelas L."/>
            <person name="de la Fuente B."/>
        </authorList>
    </citation>
    <scope>NUCLEOTIDE SEQUENCE</scope>
    <source>
        <strain evidence="2">PHI26</strain>
    </source>
</reference>
<dbReference type="InterPro" id="IPR002492">
    <property type="entry name" value="Transposase_Tc1-like"/>
</dbReference>
<evidence type="ECO:0000313" key="4">
    <source>
        <dbReference type="Proteomes" id="UP000009882"/>
    </source>
</evidence>
<dbReference type="GO" id="GO:0006313">
    <property type="term" value="P:DNA transposition"/>
    <property type="evidence" value="ECO:0007669"/>
    <property type="project" value="InterPro"/>
</dbReference>
<evidence type="ECO:0000313" key="3">
    <source>
        <dbReference type="EMBL" id="EKV11901.1"/>
    </source>
</evidence>
<feature type="domain" description="Transposase Tc1-like" evidence="1">
    <location>
        <begin position="85"/>
        <end position="143"/>
    </location>
</feature>
<gene>
    <name evidence="3" type="ORF">PDIG_47400</name>
    <name evidence="2" type="ORF">PDIG_50680</name>
</gene>
<dbReference type="GO" id="GO:0003677">
    <property type="term" value="F:DNA binding"/>
    <property type="evidence" value="ECO:0007669"/>
    <property type="project" value="InterPro"/>
</dbReference>
<dbReference type="HOGENOM" id="CLU_1315781_0_0_1"/>
<dbReference type="AlphaFoldDB" id="K9GDM2"/>
<dbReference type="OMA" id="RCHRTTE"/>
<dbReference type="STRING" id="1170229.K9GDM2"/>
<reference evidence="4" key="1">
    <citation type="journal article" date="2012" name="BMC Genomics">
        <title>Genome sequence of the necrotrophic fungus Penicillium digitatum, the main postharvest pathogen of citrus.</title>
        <authorList>
            <person name="Marcet-Houben M."/>
            <person name="Ballester A.-R."/>
            <person name="de la Fuente B."/>
            <person name="Harries E."/>
            <person name="Marcos J.F."/>
            <person name="Gonzalez-Candelas L."/>
            <person name="Gabaldon T."/>
        </authorList>
    </citation>
    <scope>NUCLEOTIDE SEQUENCE [LARGE SCALE GENOMIC DNA]</scope>
    <source>
        <strain evidence="4">PHI26 / CECT 20796</strain>
    </source>
</reference>
<dbReference type="InterPro" id="IPR052338">
    <property type="entry name" value="Transposase_5"/>
</dbReference>
<dbReference type="OrthoDB" id="5415741at2759"/>
<dbReference type="eggNOG" id="ENOG502QUTZ">
    <property type="taxonomic scope" value="Eukaryota"/>
</dbReference>
<dbReference type="Pfam" id="PF01498">
    <property type="entry name" value="HTH_Tnp_Tc3_2"/>
    <property type="match status" value="1"/>
</dbReference>
<proteinExistence type="predicted"/>
<comment type="caution">
    <text evidence="2">The sequence shown here is derived from an EMBL/GenBank/DDBJ whole genome shotgun (WGS) entry which is preliminary data.</text>
</comment>
<name>K9GDM2_PEND2</name>
<evidence type="ECO:0000313" key="2">
    <source>
        <dbReference type="EMBL" id="EKV11351.1"/>
    </source>
</evidence>
<dbReference type="Gene3D" id="3.30.420.10">
    <property type="entry name" value="Ribonuclease H-like superfamily/Ribonuclease H"/>
    <property type="match status" value="1"/>
</dbReference>